<name>A0AAN3M4L1_ECOLX</name>
<accession>A0AAN3M4L1</accession>
<feature type="domain" description="Transposase IS204/IS1001/IS1096/IS1165 DDE" evidence="2">
    <location>
        <begin position="1"/>
        <end position="87"/>
    </location>
</feature>
<evidence type="ECO:0000313" key="4">
    <source>
        <dbReference type="Proteomes" id="UP000005056"/>
    </source>
</evidence>
<sequence>MDKNRQNEHPRLPVKSRRQTKGTRFRWQYSKKWMTESRQEKMTWLREQMQQTNQGWRLKELAKDIRDRPLSEERRIDCLQWISLVTNIETGCA</sequence>
<evidence type="ECO:0000313" key="3">
    <source>
        <dbReference type="EMBL" id="EFU32523.1"/>
    </source>
</evidence>
<dbReference type="AlphaFoldDB" id="A0AAN3M4L1"/>
<proteinExistence type="predicted"/>
<organism evidence="3 4">
    <name type="scientific">Escherichia coli MS 85-1</name>
    <dbReference type="NCBI Taxonomy" id="679202"/>
    <lineage>
        <taxon>Bacteria</taxon>
        <taxon>Pseudomonadati</taxon>
        <taxon>Pseudomonadota</taxon>
        <taxon>Gammaproteobacteria</taxon>
        <taxon>Enterobacterales</taxon>
        <taxon>Enterobacteriaceae</taxon>
        <taxon>Escherichia</taxon>
    </lineage>
</organism>
<reference evidence="3 4" key="1">
    <citation type="submission" date="2010-09" db="EMBL/GenBank/DDBJ databases">
        <authorList>
            <person name="Weinstock G."/>
            <person name="Sodergren E."/>
            <person name="Clifton S."/>
            <person name="Fulton L."/>
            <person name="Fulton B."/>
            <person name="Courtney L."/>
            <person name="Fronick C."/>
            <person name="Harrison M."/>
            <person name="Strong C."/>
            <person name="Farmer C."/>
            <person name="Delahaunty K."/>
            <person name="Markovic C."/>
            <person name="Hall O."/>
            <person name="Minx P."/>
            <person name="Tomlinson C."/>
            <person name="Mitreva M."/>
            <person name="Hou S."/>
            <person name="Chen J."/>
            <person name="Wollam A."/>
            <person name="Pepin K.H."/>
            <person name="Johnson M."/>
            <person name="Bhonagiri V."/>
            <person name="Zhang X."/>
            <person name="Suruliraj S."/>
            <person name="Warren W."/>
            <person name="Chinwalla A."/>
            <person name="Mardis E.R."/>
            <person name="Wilson R.K."/>
        </authorList>
    </citation>
    <scope>NUCLEOTIDE SEQUENCE [LARGE SCALE GENOMIC DNA]</scope>
    <source>
        <strain evidence="3 4">MS 85-1</strain>
    </source>
</reference>
<dbReference type="Proteomes" id="UP000005056">
    <property type="component" value="Unassembled WGS sequence"/>
</dbReference>
<evidence type="ECO:0000256" key="1">
    <source>
        <dbReference type="SAM" id="MobiDB-lite"/>
    </source>
</evidence>
<dbReference type="Pfam" id="PF01610">
    <property type="entry name" value="DDE_Tnp_ISL3"/>
    <property type="match status" value="1"/>
</dbReference>
<evidence type="ECO:0000259" key="2">
    <source>
        <dbReference type="Pfam" id="PF01610"/>
    </source>
</evidence>
<feature type="region of interest" description="Disordered" evidence="1">
    <location>
        <begin position="1"/>
        <end position="23"/>
    </location>
</feature>
<feature type="compositionally biased region" description="Basic residues" evidence="1">
    <location>
        <begin position="12"/>
        <end position="23"/>
    </location>
</feature>
<comment type="caution">
    <text evidence="3">The sequence shown here is derived from an EMBL/GenBank/DDBJ whole genome shotgun (WGS) entry which is preliminary data.</text>
</comment>
<gene>
    <name evidence="3" type="ORF">HMPREF9350_05655</name>
</gene>
<feature type="compositionally biased region" description="Basic and acidic residues" evidence="1">
    <location>
        <begin position="1"/>
        <end position="11"/>
    </location>
</feature>
<dbReference type="EMBL" id="ADWQ01000073">
    <property type="protein sequence ID" value="EFU32523.1"/>
    <property type="molecule type" value="Genomic_DNA"/>
</dbReference>
<dbReference type="InterPro" id="IPR002560">
    <property type="entry name" value="Transposase_DDE"/>
</dbReference>
<protein>
    <recommendedName>
        <fullName evidence="2">Transposase IS204/IS1001/IS1096/IS1165 DDE domain-containing protein</fullName>
    </recommendedName>
</protein>